<keyword evidence="1" id="KW-1133">Transmembrane helix</keyword>
<dbReference type="OrthoDB" id="9802133at2"/>
<dbReference type="Proteomes" id="UP000262004">
    <property type="component" value="Chromosome"/>
</dbReference>
<dbReference type="EMBL" id="AP018558">
    <property type="protein sequence ID" value="BBD77977.1"/>
    <property type="molecule type" value="Genomic_DNA"/>
</dbReference>
<accession>A0A2Z6DZM9</accession>
<dbReference type="InterPro" id="IPR014717">
    <property type="entry name" value="Transl_elong_EF1B/ribsomal_bS6"/>
</dbReference>
<organism evidence="2 3">
    <name type="scientific">Hydrogenophilus thermoluteolus</name>
    <name type="common">Pseudomonas hydrogenothermophila</name>
    <dbReference type="NCBI Taxonomy" id="297"/>
    <lineage>
        <taxon>Bacteria</taxon>
        <taxon>Pseudomonadati</taxon>
        <taxon>Pseudomonadota</taxon>
        <taxon>Hydrogenophilia</taxon>
        <taxon>Hydrogenophilales</taxon>
        <taxon>Hydrogenophilaceae</taxon>
        <taxon>Hydrogenophilus</taxon>
    </lineage>
</organism>
<dbReference type="Gene3D" id="3.30.70.60">
    <property type="match status" value="1"/>
</dbReference>
<feature type="transmembrane region" description="Helical" evidence="1">
    <location>
        <begin position="29"/>
        <end position="48"/>
    </location>
</feature>
<dbReference type="GO" id="GO:0043683">
    <property type="term" value="P:type IV pilus assembly"/>
    <property type="evidence" value="ECO:0007669"/>
    <property type="project" value="InterPro"/>
</dbReference>
<name>A0A2Z6DZM9_HYDTE</name>
<keyword evidence="1" id="KW-0812">Transmembrane</keyword>
<sequence length="219" mass="24851">MKAQFARFAAQFRDLDPNDPGLWPLAPQVTVWVVAFVLALFLGWYLLWSDQIAAIEAAVAKEPELKERWLAKKRLAVNLPLLRNQVKAAEKQFGDLLQRLPSRAEVDGLLKEAHRYGLQRGLRFELFRPGTESVKEFYAELPVTIRLTGDYHRIAGFLSDVSSMPRVVSFADVKLAVANRQGDNPTLQMDATLFAYRYLDEEERAAQVPKPAQRQGGLR</sequence>
<dbReference type="KEGG" id="htl:HPTL_1719"/>
<proteinExistence type="predicted"/>
<protein>
    <submittedName>
        <fullName evidence="2">Pilus assembly protein PilO</fullName>
    </submittedName>
</protein>
<keyword evidence="3" id="KW-1185">Reference proteome</keyword>
<dbReference type="PANTHER" id="PTHR39555">
    <property type="entry name" value="FIMBRIAL ASSEMBLY PROTEIN PILO-LIKE PROTEIN-RELATED"/>
    <property type="match status" value="1"/>
</dbReference>
<dbReference type="InterPro" id="IPR007445">
    <property type="entry name" value="PilO"/>
</dbReference>
<keyword evidence="1" id="KW-0472">Membrane</keyword>
<dbReference type="PANTHER" id="PTHR39555:SF1">
    <property type="entry name" value="TYPE IV PILUS INNER MEMBRANE COMPONENT PILO"/>
    <property type="match status" value="1"/>
</dbReference>
<dbReference type="AlphaFoldDB" id="A0A2Z6DZM9"/>
<gene>
    <name evidence="2" type="primary">pilO</name>
    <name evidence="2" type="ORF">HPTL_1719</name>
</gene>
<evidence type="ECO:0000256" key="1">
    <source>
        <dbReference type="SAM" id="Phobius"/>
    </source>
</evidence>
<dbReference type="Gene3D" id="1.10.287.540">
    <property type="entry name" value="Helix hairpin bin"/>
    <property type="match status" value="1"/>
</dbReference>
<dbReference type="PIRSF" id="PIRSF016482">
    <property type="entry name" value="PilO"/>
    <property type="match status" value="1"/>
</dbReference>
<reference evidence="2 3" key="1">
    <citation type="submission" date="2018-04" db="EMBL/GenBank/DDBJ databases">
        <title>Complete genome sequence of Hydrogenophilus thermoluteolus TH-1.</title>
        <authorList>
            <person name="Arai H."/>
        </authorList>
    </citation>
    <scope>NUCLEOTIDE SEQUENCE [LARGE SCALE GENOMIC DNA]</scope>
    <source>
        <strain evidence="2 3">TH-1</strain>
    </source>
</reference>
<evidence type="ECO:0000313" key="3">
    <source>
        <dbReference type="Proteomes" id="UP000262004"/>
    </source>
</evidence>
<dbReference type="Pfam" id="PF04350">
    <property type="entry name" value="PilO"/>
    <property type="match status" value="1"/>
</dbReference>
<evidence type="ECO:0000313" key="2">
    <source>
        <dbReference type="EMBL" id="BBD77977.1"/>
    </source>
</evidence>
<dbReference type="GO" id="GO:0043107">
    <property type="term" value="P:type IV pilus-dependent motility"/>
    <property type="evidence" value="ECO:0007669"/>
    <property type="project" value="InterPro"/>
</dbReference>
<dbReference type="RefSeq" id="WP_119335654.1">
    <property type="nucleotide sequence ID" value="NZ_AP018558.1"/>
</dbReference>